<feature type="transmembrane region" description="Helical" evidence="6">
    <location>
        <begin position="127"/>
        <end position="149"/>
    </location>
</feature>
<protein>
    <submittedName>
        <fullName evidence="7">Polysaccharide biosynthesis protein</fullName>
    </submittedName>
</protein>
<feature type="transmembrane region" description="Helical" evidence="6">
    <location>
        <begin position="405"/>
        <end position="427"/>
    </location>
</feature>
<feature type="transmembrane region" description="Helical" evidence="6">
    <location>
        <begin position="91"/>
        <end position="115"/>
    </location>
</feature>
<proteinExistence type="predicted"/>
<feature type="transmembrane region" description="Helical" evidence="6">
    <location>
        <begin position="350"/>
        <end position="373"/>
    </location>
</feature>
<evidence type="ECO:0000313" key="7">
    <source>
        <dbReference type="EMBL" id="VEH15954.1"/>
    </source>
</evidence>
<dbReference type="PANTHER" id="PTHR30250">
    <property type="entry name" value="PST FAMILY PREDICTED COLANIC ACID TRANSPORTER"/>
    <property type="match status" value="1"/>
</dbReference>
<keyword evidence="2" id="KW-1003">Cell membrane</keyword>
<dbReference type="GO" id="GO:0005886">
    <property type="term" value="C:plasma membrane"/>
    <property type="evidence" value="ECO:0007669"/>
    <property type="project" value="UniProtKB-SubCell"/>
</dbReference>
<dbReference type="InterPro" id="IPR050833">
    <property type="entry name" value="Poly_Biosynth_Transport"/>
</dbReference>
<feature type="transmembrane region" description="Helical" evidence="6">
    <location>
        <begin position="308"/>
        <end position="330"/>
    </location>
</feature>
<name>A0A3S4T332_9BACT</name>
<evidence type="ECO:0000256" key="2">
    <source>
        <dbReference type="ARBA" id="ARBA00022475"/>
    </source>
</evidence>
<feature type="transmembrane region" description="Helical" evidence="6">
    <location>
        <begin position="189"/>
        <end position="207"/>
    </location>
</feature>
<comment type="subcellular location">
    <subcellularLocation>
        <location evidence="1">Cell membrane</location>
        <topology evidence="1">Multi-pass membrane protein</topology>
    </subcellularLocation>
</comment>
<evidence type="ECO:0000256" key="6">
    <source>
        <dbReference type="SAM" id="Phobius"/>
    </source>
</evidence>
<dbReference type="GeneID" id="85012754"/>
<evidence type="ECO:0000256" key="1">
    <source>
        <dbReference type="ARBA" id="ARBA00004651"/>
    </source>
</evidence>
<keyword evidence="3 6" id="KW-0812">Transmembrane</keyword>
<dbReference type="EMBL" id="LR134384">
    <property type="protein sequence ID" value="VEH15954.1"/>
    <property type="molecule type" value="Genomic_DNA"/>
</dbReference>
<evidence type="ECO:0000256" key="5">
    <source>
        <dbReference type="ARBA" id="ARBA00023136"/>
    </source>
</evidence>
<keyword evidence="5 6" id="KW-0472">Membrane</keyword>
<evidence type="ECO:0000256" key="4">
    <source>
        <dbReference type="ARBA" id="ARBA00022989"/>
    </source>
</evidence>
<feature type="transmembrane region" description="Helical" evidence="6">
    <location>
        <begin position="228"/>
        <end position="248"/>
    </location>
</feature>
<feature type="transmembrane region" description="Helical" evidence="6">
    <location>
        <begin position="380"/>
        <end position="399"/>
    </location>
</feature>
<evidence type="ECO:0000256" key="3">
    <source>
        <dbReference type="ARBA" id="ARBA00022692"/>
    </source>
</evidence>
<feature type="transmembrane region" description="Helical" evidence="6">
    <location>
        <begin position="468"/>
        <end position="488"/>
    </location>
</feature>
<gene>
    <name evidence="7" type="ORF">NCTC13071_01970</name>
</gene>
<feature type="transmembrane region" description="Helical" evidence="6">
    <location>
        <begin position="20"/>
        <end position="41"/>
    </location>
</feature>
<dbReference type="RefSeq" id="WP_018919315.1">
    <property type="nucleotide sequence ID" value="NZ_LR134384.1"/>
</dbReference>
<dbReference type="Proteomes" id="UP000274578">
    <property type="component" value="Chromosome 1"/>
</dbReference>
<reference evidence="7 8" key="1">
    <citation type="submission" date="2018-12" db="EMBL/GenBank/DDBJ databases">
        <authorList>
            <consortium name="Pathogen Informatics"/>
        </authorList>
    </citation>
    <scope>NUCLEOTIDE SEQUENCE [LARGE SCALE GENOMIC DNA]</scope>
    <source>
        <strain evidence="7 8">NCTC13071</strain>
    </source>
</reference>
<feature type="transmembrane region" description="Helical" evidence="6">
    <location>
        <begin position="161"/>
        <end position="183"/>
    </location>
</feature>
<keyword evidence="4 6" id="KW-1133">Transmembrane helix</keyword>
<feature type="transmembrane region" description="Helical" evidence="6">
    <location>
        <begin position="439"/>
        <end position="462"/>
    </location>
</feature>
<dbReference type="AlphaFoldDB" id="A0A3S4T332"/>
<feature type="transmembrane region" description="Helical" evidence="6">
    <location>
        <begin position="47"/>
        <end position="70"/>
    </location>
</feature>
<organism evidence="7 8">
    <name type="scientific">Segatella oris</name>
    <dbReference type="NCBI Taxonomy" id="28135"/>
    <lineage>
        <taxon>Bacteria</taxon>
        <taxon>Pseudomonadati</taxon>
        <taxon>Bacteroidota</taxon>
        <taxon>Bacteroidia</taxon>
        <taxon>Bacteroidales</taxon>
        <taxon>Prevotellaceae</taxon>
        <taxon>Segatella</taxon>
    </lineage>
</organism>
<evidence type="ECO:0000313" key="8">
    <source>
        <dbReference type="Proteomes" id="UP000274578"/>
    </source>
</evidence>
<dbReference type="PANTHER" id="PTHR30250:SF26">
    <property type="entry name" value="PSMA PROTEIN"/>
    <property type="match status" value="1"/>
</dbReference>
<accession>A0A3S4T332</accession>
<dbReference type="KEGG" id="poc:NCTC13071_01970"/>
<sequence length="512" mass="57588">MSQEMSGNKLIAKNATMLYVRMFFTLAISFYSSRIVLKALGVSDYGIYNVVGGVIVMINVLTGSLGNATSRFLTYSLGKDTPIVLQTAFSTAYYIHLILAIVFLLIAEILGVWFVNTQLVIPLDRMVAANWVFQSAVVSTALSITQIPYDASINSHEKMGTFAYLQILNAILKLGIAFVVLITTIIDHLILYSVLYVVLSIAFLLYYRYYCKKNFEECTLLLTFKKKLFKQMMAFSFWSMFGSVTNTFMQQGLNVLLNRFFGTLLNAAAGIAGQVQGILSAFTGNITIAFRPQIIKEYAVGNYSRFNYLIQVGTKFMVIVSLLSIVPVYFNLDLLMNLWLDNVPKGAVEICQVLLLTNIFNGFNPFLSFGISATGHIKKLNIILGIMYIAFIGIFYLVLRFTDSYILTYAINLLLSPISTIVYLFVLKKNLEEFEVYKFVFSSILPIMALCLSTGIVAWGIALCPVNAWVKLFITLLVCTIYTCLVSYKYILDITTKTVCKNYILKKLHMQK</sequence>